<keyword evidence="2" id="KW-1185">Reference proteome</keyword>
<dbReference type="EMBL" id="JBBGZA010000001">
    <property type="protein sequence ID" value="MEJ5095530.1"/>
    <property type="molecule type" value="Genomic_DNA"/>
</dbReference>
<name>A0ABU8Q7M8_9SPHN</name>
<gene>
    <name evidence="1" type="ORF">WH159_13395</name>
</gene>
<protein>
    <submittedName>
        <fullName evidence="1">Uncharacterized protein</fullName>
    </submittedName>
</protein>
<proteinExistence type="predicted"/>
<evidence type="ECO:0000313" key="1">
    <source>
        <dbReference type="EMBL" id="MEJ5095530.1"/>
    </source>
</evidence>
<organism evidence="1 2">
    <name type="scientific">Sphingomonas molluscorum</name>
    <dbReference type="NCBI Taxonomy" id="418184"/>
    <lineage>
        <taxon>Bacteria</taxon>
        <taxon>Pseudomonadati</taxon>
        <taxon>Pseudomonadota</taxon>
        <taxon>Alphaproteobacteria</taxon>
        <taxon>Sphingomonadales</taxon>
        <taxon>Sphingomonadaceae</taxon>
        <taxon>Sphingomonas</taxon>
    </lineage>
</organism>
<sequence length="156" mass="16987">MTKVRPPLSIEDALRGLIKTIGVDRARKATGRSKSYLEQLTNPDLRYRLTVDDAIKLDLEHASVSNGVMPILESYGVLVEAKRAERCEDAAELMRRIVDSVKEGGEAHAALIAASMPGASKTEKDKAIREWAEACTALDRCGPLIRNLFGGTAEPP</sequence>
<accession>A0ABU8Q7M8</accession>
<dbReference type="Proteomes" id="UP001380365">
    <property type="component" value="Unassembled WGS sequence"/>
</dbReference>
<dbReference type="RefSeq" id="WP_132882226.1">
    <property type="nucleotide sequence ID" value="NZ_JBBGZA010000001.1"/>
</dbReference>
<comment type="caution">
    <text evidence="1">The sequence shown here is derived from an EMBL/GenBank/DDBJ whole genome shotgun (WGS) entry which is preliminary data.</text>
</comment>
<reference evidence="1 2" key="1">
    <citation type="submission" date="2023-12" db="EMBL/GenBank/DDBJ databases">
        <title>Gut-associated functions are favored during microbiome assembly across C. elegans life.</title>
        <authorList>
            <person name="Zimmermann J."/>
        </authorList>
    </citation>
    <scope>NUCLEOTIDE SEQUENCE [LARGE SCALE GENOMIC DNA]</scope>
    <source>
        <strain evidence="1 2">JUb134</strain>
    </source>
</reference>
<evidence type="ECO:0000313" key="2">
    <source>
        <dbReference type="Proteomes" id="UP001380365"/>
    </source>
</evidence>